<comment type="caution">
    <text evidence="2">The sequence shown here is derived from an EMBL/GenBank/DDBJ whole genome shotgun (WGS) entry which is preliminary data.</text>
</comment>
<dbReference type="EMBL" id="JAUEPR010000007">
    <property type="protein sequence ID" value="KAK0482791.1"/>
    <property type="molecule type" value="Genomic_DNA"/>
</dbReference>
<protein>
    <recommendedName>
        <fullName evidence="4">Cell wall galactomannoprotein</fullName>
    </recommendedName>
</protein>
<sequence length="161" mass="17212">MFFRILVLLPFVSLAISKSLVNSSFDDFCTALDILAGKLKQIGFVLVITEQADSDIKYATNACPTMALPEDQAKLVLAKFKVLNSLVGIAHDCAINSRAQVAEVGLMPEVVPVIKSVKEDCNNLVTKTLKCTPGGLYSSMTAEGAAINKALQEVADAYTAK</sequence>
<evidence type="ECO:0000256" key="1">
    <source>
        <dbReference type="SAM" id="SignalP"/>
    </source>
</evidence>
<feature type="signal peptide" evidence="1">
    <location>
        <begin position="1"/>
        <end position="17"/>
    </location>
</feature>
<dbReference type="AlphaFoldDB" id="A0AA39PEN3"/>
<keyword evidence="3" id="KW-1185">Reference proteome</keyword>
<feature type="chain" id="PRO_5041225420" description="Cell wall galactomannoprotein" evidence="1">
    <location>
        <begin position="18"/>
        <end position="161"/>
    </location>
</feature>
<keyword evidence="1" id="KW-0732">Signal</keyword>
<evidence type="ECO:0000313" key="3">
    <source>
        <dbReference type="Proteomes" id="UP001175227"/>
    </source>
</evidence>
<organism evidence="2 3">
    <name type="scientific">Armillaria novae-zelandiae</name>
    <dbReference type="NCBI Taxonomy" id="153914"/>
    <lineage>
        <taxon>Eukaryota</taxon>
        <taxon>Fungi</taxon>
        <taxon>Dikarya</taxon>
        <taxon>Basidiomycota</taxon>
        <taxon>Agaricomycotina</taxon>
        <taxon>Agaricomycetes</taxon>
        <taxon>Agaricomycetidae</taxon>
        <taxon>Agaricales</taxon>
        <taxon>Marasmiineae</taxon>
        <taxon>Physalacriaceae</taxon>
        <taxon>Armillaria</taxon>
    </lineage>
</organism>
<dbReference type="Proteomes" id="UP001175227">
    <property type="component" value="Unassembled WGS sequence"/>
</dbReference>
<accession>A0AA39PEN3</accession>
<evidence type="ECO:0000313" key="2">
    <source>
        <dbReference type="EMBL" id="KAK0482791.1"/>
    </source>
</evidence>
<gene>
    <name evidence="2" type="ORF">IW261DRAFT_1562485</name>
</gene>
<evidence type="ECO:0008006" key="4">
    <source>
        <dbReference type="Google" id="ProtNLM"/>
    </source>
</evidence>
<name>A0AA39PEN3_9AGAR</name>
<proteinExistence type="predicted"/>
<reference evidence="2" key="1">
    <citation type="submission" date="2023-06" db="EMBL/GenBank/DDBJ databases">
        <authorList>
            <consortium name="Lawrence Berkeley National Laboratory"/>
            <person name="Ahrendt S."/>
            <person name="Sahu N."/>
            <person name="Indic B."/>
            <person name="Wong-Bajracharya J."/>
            <person name="Merenyi Z."/>
            <person name="Ke H.-M."/>
            <person name="Monk M."/>
            <person name="Kocsube S."/>
            <person name="Drula E."/>
            <person name="Lipzen A."/>
            <person name="Balint B."/>
            <person name="Henrissat B."/>
            <person name="Andreopoulos B."/>
            <person name="Martin F.M."/>
            <person name="Harder C.B."/>
            <person name="Rigling D."/>
            <person name="Ford K.L."/>
            <person name="Foster G.D."/>
            <person name="Pangilinan J."/>
            <person name="Papanicolaou A."/>
            <person name="Barry K."/>
            <person name="LaButti K."/>
            <person name="Viragh M."/>
            <person name="Koriabine M."/>
            <person name="Yan M."/>
            <person name="Riley R."/>
            <person name="Champramary S."/>
            <person name="Plett K.L."/>
            <person name="Tsai I.J."/>
            <person name="Slot J."/>
            <person name="Sipos G."/>
            <person name="Plett J."/>
            <person name="Nagy L.G."/>
            <person name="Grigoriev I.V."/>
        </authorList>
    </citation>
    <scope>NUCLEOTIDE SEQUENCE</scope>
    <source>
        <strain evidence="2">ICMP 16352</strain>
    </source>
</reference>